<name>A0A8S1P3V7_9CILI</name>
<organism evidence="1 2">
    <name type="scientific">Paramecium sonneborni</name>
    <dbReference type="NCBI Taxonomy" id="65129"/>
    <lineage>
        <taxon>Eukaryota</taxon>
        <taxon>Sar</taxon>
        <taxon>Alveolata</taxon>
        <taxon>Ciliophora</taxon>
        <taxon>Intramacronucleata</taxon>
        <taxon>Oligohymenophorea</taxon>
        <taxon>Peniculida</taxon>
        <taxon>Parameciidae</taxon>
        <taxon>Paramecium</taxon>
    </lineage>
</organism>
<sequence>MIIRGFLEFIIIRIKEQRRRLRLEGIRIRIFFKVFGFFSQLYFNKQIIIQIQISLQKKLKYKNMSNLLNNRLDKREDKKKQELNLEKIIQDQQIFLWNIQKINKNILWMQINYIINHCHYSLAYGKEGRERKNRNIQNGMIFGEQLIQILEEFITKTVKNEKNGYIYFQIFMKELIYYFENQQISNGIHYENGQKKKRNLDCTSQTILEGQYVSVNIQILGGGGDYDINESKYGNGQKRIKISGQKLIILSFTIENQLIDAREYENGSQSTCIKLTKFLLKFVRVFMMIQKLKIEDGQKFFKTFKSVKLQDILISQYQDLNLVLQIFYQSVYSLKNFDILWFTNLLQLKELNKNIYYKYNFSIL</sequence>
<dbReference type="AlphaFoldDB" id="A0A8S1P3V7"/>
<accession>A0A8S1P3V7</accession>
<dbReference type="EMBL" id="CAJJDN010000068">
    <property type="protein sequence ID" value="CAD8097641.1"/>
    <property type="molecule type" value="Genomic_DNA"/>
</dbReference>
<evidence type="ECO:0000313" key="1">
    <source>
        <dbReference type="EMBL" id="CAD8097641.1"/>
    </source>
</evidence>
<keyword evidence="2" id="KW-1185">Reference proteome</keyword>
<gene>
    <name evidence="1" type="ORF">PSON_ATCC_30995.1.T0680253</name>
</gene>
<comment type="caution">
    <text evidence="1">The sequence shown here is derived from an EMBL/GenBank/DDBJ whole genome shotgun (WGS) entry which is preliminary data.</text>
</comment>
<proteinExistence type="predicted"/>
<evidence type="ECO:0000313" key="2">
    <source>
        <dbReference type="Proteomes" id="UP000692954"/>
    </source>
</evidence>
<reference evidence="1" key="1">
    <citation type="submission" date="2021-01" db="EMBL/GenBank/DDBJ databases">
        <authorList>
            <consortium name="Genoscope - CEA"/>
            <person name="William W."/>
        </authorList>
    </citation>
    <scope>NUCLEOTIDE SEQUENCE</scope>
</reference>
<protein>
    <submittedName>
        <fullName evidence="1">Uncharacterized protein</fullName>
    </submittedName>
</protein>
<dbReference type="Proteomes" id="UP000692954">
    <property type="component" value="Unassembled WGS sequence"/>
</dbReference>